<protein>
    <recommendedName>
        <fullName evidence="4">Lipoprotein</fullName>
    </recommendedName>
</protein>
<evidence type="ECO:0000313" key="3">
    <source>
        <dbReference type="EMBL" id="DAD82278.1"/>
    </source>
</evidence>
<sequence>MRIKSTVYQWLAMACFAVGMVFACGVEGAATDQSMVSCFITSMVLILAALLFMRLSFVAEDRERRQRKVHKQPRNTIKSGRKAG</sequence>
<dbReference type="EMBL" id="BK014915">
    <property type="protein sequence ID" value="DAD82278.1"/>
    <property type="molecule type" value="Genomic_DNA"/>
</dbReference>
<evidence type="ECO:0000256" key="2">
    <source>
        <dbReference type="SAM" id="Phobius"/>
    </source>
</evidence>
<keyword evidence="2" id="KW-0812">Transmembrane</keyword>
<keyword evidence="2" id="KW-0472">Membrane</keyword>
<dbReference type="PROSITE" id="PS51257">
    <property type="entry name" value="PROKAR_LIPOPROTEIN"/>
    <property type="match status" value="1"/>
</dbReference>
<evidence type="ECO:0008006" key="4">
    <source>
        <dbReference type="Google" id="ProtNLM"/>
    </source>
</evidence>
<keyword evidence="2" id="KW-1133">Transmembrane helix</keyword>
<evidence type="ECO:0000256" key="1">
    <source>
        <dbReference type="SAM" id="MobiDB-lite"/>
    </source>
</evidence>
<feature type="transmembrane region" description="Helical" evidence="2">
    <location>
        <begin position="39"/>
        <end position="59"/>
    </location>
</feature>
<organism evidence="3">
    <name type="scientific">Siphoviridae sp. ct47J5</name>
    <dbReference type="NCBI Taxonomy" id="2826286"/>
    <lineage>
        <taxon>Viruses</taxon>
        <taxon>Duplodnaviria</taxon>
        <taxon>Heunggongvirae</taxon>
        <taxon>Uroviricota</taxon>
        <taxon>Caudoviricetes</taxon>
    </lineage>
</organism>
<proteinExistence type="predicted"/>
<name>A0A8S5MJ99_9CAUD</name>
<reference evidence="3" key="1">
    <citation type="journal article" date="2021" name="Proc. Natl. Acad. Sci. U.S.A.">
        <title>A Catalog of Tens of Thousands of Viruses from Human Metagenomes Reveals Hidden Associations with Chronic Diseases.</title>
        <authorList>
            <person name="Tisza M.J."/>
            <person name="Buck C.B."/>
        </authorList>
    </citation>
    <scope>NUCLEOTIDE SEQUENCE</scope>
    <source>
        <strain evidence="3">Ct47J5</strain>
    </source>
</reference>
<accession>A0A8S5MJ99</accession>
<feature type="region of interest" description="Disordered" evidence="1">
    <location>
        <begin position="65"/>
        <end position="84"/>
    </location>
</feature>